<evidence type="ECO:0000313" key="2">
    <source>
        <dbReference type="Proteomes" id="UP000321570"/>
    </source>
</evidence>
<feature type="non-terminal residue" evidence="1">
    <location>
        <position position="1"/>
    </location>
</feature>
<reference evidence="1 2" key="1">
    <citation type="submission" date="2019-07" db="EMBL/GenBank/DDBJ databases">
        <authorList>
            <person name="Jastrzebski P J."/>
            <person name="Paukszto L."/>
            <person name="Jastrzebski P J."/>
        </authorList>
    </citation>
    <scope>NUCLEOTIDE SEQUENCE [LARGE SCALE GENOMIC DNA]</scope>
    <source>
        <strain evidence="1 2">WMS-il1</strain>
    </source>
</reference>
<keyword evidence="2" id="KW-1185">Reference proteome</keyword>
<dbReference type="Proteomes" id="UP000321570">
    <property type="component" value="Unassembled WGS sequence"/>
</dbReference>
<accession>A0A564XZP6</accession>
<organism evidence="1 2">
    <name type="scientific">Hymenolepis diminuta</name>
    <name type="common">Rat tapeworm</name>
    <dbReference type="NCBI Taxonomy" id="6216"/>
    <lineage>
        <taxon>Eukaryota</taxon>
        <taxon>Metazoa</taxon>
        <taxon>Spiralia</taxon>
        <taxon>Lophotrochozoa</taxon>
        <taxon>Platyhelminthes</taxon>
        <taxon>Cestoda</taxon>
        <taxon>Eucestoda</taxon>
        <taxon>Cyclophyllidea</taxon>
        <taxon>Hymenolepididae</taxon>
        <taxon>Hymenolepis</taxon>
    </lineage>
</organism>
<name>A0A564XZP6_HYMDI</name>
<gene>
    <name evidence="1" type="ORF">WMSIL1_LOCUS1461</name>
</gene>
<protein>
    <submittedName>
        <fullName evidence="1">Uncharacterized protein</fullName>
    </submittedName>
</protein>
<dbReference type="EMBL" id="CABIJS010000033">
    <property type="protein sequence ID" value="VUZ40491.1"/>
    <property type="molecule type" value="Genomic_DNA"/>
</dbReference>
<sequence>ARIKEKFPRTENLHQADYLFPLIDNQSAKNKETVIASVSLEKDVQHILTKSIRNSPISVVDIRKEAEKDAVP</sequence>
<feature type="non-terminal residue" evidence="1">
    <location>
        <position position="72"/>
    </location>
</feature>
<dbReference type="AlphaFoldDB" id="A0A564XZP6"/>
<proteinExistence type="predicted"/>
<evidence type="ECO:0000313" key="1">
    <source>
        <dbReference type="EMBL" id="VUZ40491.1"/>
    </source>
</evidence>